<keyword evidence="2" id="KW-0808">Transferase</keyword>
<organism evidence="2 3">
    <name type="scientific">Sediminihabitans luteus</name>
    <dbReference type="NCBI Taxonomy" id="1138585"/>
    <lineage>
        <taxon>Bacteria</taxon>
        <taxon>Bacillati</taxon>
        <taxon>Actinomycetota</taxon>
        <taxon>Actinomycetes</taxon>
        <taxon>Micrococcales</taxon>
        <taxon>Cellulomonadaceae</taxon>
        <taxon>Sediminihabitans</taxon>
    </lineage>
</organism>
<proteinExistence type="predicted"/>
<feature type="domain" description="Methyltransferase" evidence="1">
    <location>
        <begin position="61"/>
        <end position="148"/>
    </location>
</feature>
<accession>A0A2M9CER0</accession>
<dbReference type="AlphaFoldDB" id="A0A2M9CER0"/>
<evidence type="ECO:0000313" key="3">
    <source>
        <dbReference type="Proteomes" id="UP000231693"/>
    </source>
</evidence>
<keyword evidence="3" id="KW-1185">Reference proteome</keyword>
<dbReference type="OrthoDB" id="4484556at2"/>
<dbReference type="Gene3D" id="3.40.50.150">
    <property type="entry name" value="Vaccinia Virus protein VP39"/>
    <property type="match status" value="1"/>
</dbReference>
<reference evidence="2 3" key="1">
    <citation type="submission" date="2017-11" db="EMBL/GenBank/DDBJ databases">
        <title>Genomic Encyclopedia of Archaeal and Bacterial Type Strains, Phase II (KMG-II): From Individual Species to Whole Genera.</title>
        <authorList>
            <person name="Goeker M."/>
        </authorList>
    </citation>
    <scope>NUCLEOTIDE SEQUENCE [LARGE SCALE GENOMIC DNA]</scope>
    <source>
        <strain evidence="2 3">DSM 25478</strain>
    </source>
</reference>
<dbReference type="EMBL" id="PGFE01000003">
    <property type="protein sequence ID" value="PJJ70383.1"/>
    <property type="molecule type" value="Genomic_DNA"/>
</dbReference>
<evidence type="ECO:0000313" key="2">
    <source>
        <dbReference type="EMBL" id="PJJ70383.1"/>
    </source>
</evidence>
<dbReference type="InterPro" id="IPR029063">
    <property type="entry name" value="SAM-dependent_MTases_sf"/>
</dbReference>
<gene>
    <name evidence="2" type="ORF">CLV28_2218</name>
</gene>
<dbReference type="RefSeq" id="WP_100423362.1">
    <property type="nucleotide sequence ID" value="NZ_BOOX01000001.1"/>
</dbReference>
<name>A0A2M9CER0_9CELL</name>
<dbReference type="CDD" id="cd02440">
    <property type="entry name" value="AdoMet_MTases"/>
    <property type="match status" value="1"/>
</dbReference>
<comment type="caution">
    <text evidence="2">The sequence shown here is derived from an EMBL/GenBank/DDBJ whole genome shotgun (WGS) entry which is preliminary data.</text>
</comment>
<dbReference type="SUPFAM" id="SSF53335">
    <property type="entry name" value="S-adenosyl-L-methionine-dependent methyltransferases"/>
    <property type="match status" value="1"/>
</dbReference>
<dbReference type="InterPro" id="IPR041698">
    <property type="entry name" value="Methyltransf_25"/>
</dbReference>
<dbReference type="GO" id="GO:0032259">
    <property type="term" value="P:methylation"/>
    <property type="evidence" value="ECO:0007669"/>
    <property type="project" value="UniProtKB-KW"/>
</dbReference>
<sequence>MTATDGDVRRVHPISLYEEALSGAPVLAVGGDEVRLLDVSTWSAPPSDVDEMLVARCVGPVLDIGCGPGRLAAALSRRGVACLGIDVSRRAVDEARSRGALALRRAVERPLPGEGRWGTALLADGNIGIGGDPRALLARCRELVVPGGLVVVETDPDATVDEVAPVVLRTPDGRESHPMPWARLGATALVPVAARAGLHVAEEWHLGGRTVLALRRP</sequence>
<evidence type="ECO:0000259" key="1">
    <source>
        <dbReference type="Pfam" id="PF13649"/>
    </source>
</evidence>
<dbReference type="GO" id="GO:0008168">
    <property type="term" value="F:methyltransferase activity"/>
    <property type="evidence" value="ECO:0007669"/>
    <property type="project" value="UniProtKB-KW"/>
</dbReference>
<keyword evidence="2" id="KW-0489">Methyltransferase</keyword>
<dbReference type="Proteomes" id="UP000231693">
    <property type="component" value="Unassembled WGS sequence"/>
</dbReference>
<dbReference type="Pfam" id="PF13649">
    <property type="entry name" value="Methyltransf_25"/>
    <property type="match status" value="1"/>
</dbReference>
<protein>
    <submittedName>
        <fullName evidence="2">Methyltransferase family protein</fullName>
    </submittedName>
</protein>